<dbReference type="CDD" id="cd06251">
    <property type="entry name" value="M14_ASTE_ASPA-like"/>
    <property type="match status" value="1"/>
</dbReference>
<name>A0ABU9KRH9_9EURY</name>
<evidence type="ECO:0000256" key="1">
    <source>
        <dbReference type="ARBA" id="ARBA00001947"/>
    </source>
</evidence>
<dbReference type="PANTHER" id="PTHR37326:SF2">
    <property type="entry name" value="SUCCINYLGLUTAMATE DESUCCINYLASE_ASPARTOACYLASE FAMILY PROTEIN"/>
    <property type="match status" value="1"/>
</dbReference>
<dbReference type="RefSeq" id="WP_342126133.1">
    <property type="nucleotide sequence ID" value="NZ_JBCAUS010000002.1"/>
</dbReference>
<dbReference type="Proteomes" id="UP001396646">
    <property type="component" value="Unassembled WGS sequence"/>
</dbReference>
<dbReference type="PIRSF" id="PIRSF039012">
    <property type="entry name" value="ASP"/>
    <property type="match status" value="1"/>
</dbReference>
<evidence type="ECO:0000256" key="4">
    <source>
        <dbReference type="ARBA" id="ARBA00022833"/>
    </source>
</evidence>
<accession>A0ABU9KRH9</accession>
<evidence type="ECO:0000256" key="3">
    <source>
        <dbReference type="ARBA" id="ARBA00022801"/>
    </source>
</evidence>
<sequence length="349" mass="38470">MQEPITIAGITVQPGTRTSIELPIPSFYTHTSASMPIHVVHGNKPGPCLLICAAIHGDEINGVEIIRRILTHKTLNKIKGTLIAIPIVNVFGFVSQSRYLPDRRDLNRSFPGSRSGSMASRLANMLMTEIIDHCTHVIDLHTGAIARENLPQIRACLRGEPETEAIARAFGVPVIINSELRDGSLREAAREHNNIPVLLYEAGEALRFDEVSIRAGVRGILGVMSYLGMRPKSRKKKEYETLISRSTQWVRAPESGILRSVIPLGTLVKKGDILAYINDPLGEIETNVTSTVSGIVIGKTNLPLAHEGEAIFHIAKFVKEEEISNYIETYHDELDPLTDEVKSEQVPLV</sequence>
<keyword evidence="3" id="KW-0378">Hydrolase</keyword>
<dbReference type="InterPro" id="IPR055438">
    <property type="entry name" value="AstE_AspA_cat"/>
</dbReference>
<comment type="cofactor">
    <cofactor evidence="1">
        <name>Zn(2+)</name>
        <dbReference type="ChEBI" id="CHEBI:29105"/>
    </cofactor>
</comment>
<keyword evidence="7" id="KW-1185">Reference proteome</keyword>
<dbReference type="InterPro" id="IPR053138">
    <property type="entry name" value="N-alpha-Ac-DABA_deacetylase"/>
</dbReference>
<proteinExistence type="predicted"/>
<protein>
    <submittedName>
        <fullName evidence="6">Succinylglutamate desuccinylase/aspartoacylase family protein</fullName>
    </submittedName>
</protein>
<dbReference type="SUPFAM" id="SSF53187">
    <property type="entry name" value="Zn-dependent exopeptidases"/>
    <property type="match status" value="1"/>
</dbReference>
<evidence type="ECO:0000256" key="2">
    <source>
        <dbReference type="ARBA" id="ARBA00022723"/>
    </source>
</evidence>
<keyword evidence="2" id="KW-0479">Metal-binding</keyword>
<keyword evidence="4" id="KW-0862">Zinc</keyword>
<organism evidence="6 7">
    <name type="scientific">Methanococcoides cohabitans</name>
    <dbReference type="NCBI Taxonomy" id="3136559"/>
    <lineage>
        <taxon>Archaea</taxon>
        <taxon>Methanobacteriati</taxon>
        <taxon>Methanobacteriota</taxon>
        <taxon>Stenosarchaea group</taxon>
        <taxon>Methanomicrobia</taxon>
        <taxon>Methanosarcinales</taxon>
        <taxon>Methanosarcinaceae</taxon>
        <taxon>Methanococcoides</taxon>
    </lineage>
</organism>
<dbReference type="InterPro" id="IPR043795">
    <property type="entry name" value="N-alpha-Ac-DABA-like"/>
</dbReference>
<evidence type="ECO:0000313" key="6">
    <source>
        <dbReference type="EMBL" id="MEL4304408.1"/>
    </source>
</evidence>
<dbReference type="PANTHER" id="PTHR37326">
    <property type="entry name" value="BLL3975 PROTEIN"/>
    <property type="match status" value="1"/>
</dbReference>
<reference evidence="6 7" key="1">
    <citation type="submission" date="2024-04" db="EMBL/GenBank/DDBJ databases">
        <title>Methanococcoides sp. LMO-2.</title>
        <authorList>
            <person name="Liang L."/>
        </authorList>
    </citation>
    <scope>NUCLEOTIDE SEQUENCE [LARGE SCALE GENOMIC DNA]</scope>
    <source>
        <strain evidence="6 7">LMO-2</strain>
    </source>
</reference>
<gene>
    <name evidence="6" type="ORF">WOA13_00960</name>
</gene>
<feature type="domain" description="Succinylglutamate desuccinylase/Aspartoacylase catalytic" evidence="5">
    <location>
        <begin position="45"/>
        <end position="226"/>
    </location>
</feature>
<dbReference type="Gene3D" id="3.40.630.10">
    <property type="entry name" value="Zn peptidases"/>
    <property type="match status" value="1"/>
</dbReference>
<dbReference type="EMBL" id="JBCAUS010000002">
    <property type="protein sequence ID" value="MEL4304408.1"/>
    <property type="molecule type" value="Genomic_DNA"/>
</dbReference>
<evidence type="ECO:0000259" key="5">
    <source>
        <dbReference type="Pfam" id="PF24827"/>
    </source>
</evidence>
<comment type="caution">
    <text evidence="6">The sequence shown here is derived from an EMBL/GenBank/DDBJ whole genome shotgun (WGS) entry which is preliminary data.</text>
</comment>
<dbReference type="Pfam" id="PF24827">
    <property type="entry name" value="AstE_AspA_cat"/>
    <property type="match status" value="1"/>
</dbReference>
<evidence type="ECO:0000313" key="7">
    <source>
        <dbReference type="Proteomes" id="UP001396646"/>
    </source>
</evidence>